<evidence type="ECO:0000313" key="2">
    <source>
        <dbReference type="EMBL" id="SBR45363.1"/>
    </source>
</evidence>
<evidence type="ECO:0000256" key="1">
    <source>
        <dbReference type="SAM" id="SignalP"/>
    </source>
</evidence>
<reference evidence="2" key="1">
    <citation type="submission" date="2016-05" db="EMBL/GenBank/DDBJ databases">
        <authorList>
            <person name="Lavstsen T."/>
            <person name="Jespersen J.S."/>
        </authorList>
    </citation>
    <scope>NUCLEOTIDE SEQUENCE</scope>
    <source>
        <tissue evidence="2">Brain</tissue>
    </source>
</reference>
<reference evidence="2" key="2">
    <citation type="submission" date="2016-06" db="EMBL/GenBank/DDBJ databases">
        <title>The genome of a short-lived fish provides insights into sex chromosome evolution and the genetic control of aging.</title>
        <authorList>
            <person name="Reichwald K."/>
            <person name="Felder M."/>
            <person name="Petzold A."/>
            <person name="Koch P."/>
            <person name="Groth M."/>
            <person name="Platzer M."/>
        </authorList>
    </citation>
    <scope>NUCLEOTIDE SEQUENCE</scope>
    <source>
        <tissue evidence="2">Brain</tissue>
    </source>
</reference>
<name>A0A1A8LLF3_9TELE</name>
<feature type="non-terminal residue" evidence="2">
    <location>
        <position position="1"/>
    </location>
</feature>
<accession>A0A1A8LLF3</accession>
<feature type="non-terminal residue" evidence="2">
    <location>
        <position position="66"/>
    </location>
</feature>
<organism evidence="2">
    <name type="scientific">Nothobranchius pienaari</name>
    <dbReference type="NCBI Taxonomy" id="704102"/>
    <lineage>
        <taxon>Eukaryota</taxon>
        <taxon>Metazoa</taxon>
        <taxon>Chordata</taxon>
        <taxon>Craniata</taxon>
        <taxon>Vertebrata</taxon>
        <taxon>Euteleostomi</taxon>
        <taxon>Actinopterygii</taxon>
        <taxon>Neopterygii</taxon>
        <taxon>Teleostei</taxon>
        <taxon>Neoteleostei</taxon>
        <taxon>Acanthomorphata</taxon>
        <taxon>Ovalentaria</taxon>
        <taxon>Atherinomorphae</taxon>
        <taxon>Cyprinodontiformes</taxon>
        <taxon>Nothobranchiidae</taxon>
        <taxon>Nothobranchius</taxon>
    </lineage>
</organism>
<feature type="signal peptide" evidence="1">
    <location>
        <begin position="1"/>
        <end position="15"/>
    </location>
</feature>
<gene>
    <name evidence="2" type="primary">CABZ01081490.1</name>
</gene>
<feature type="chain" id="PRO_5012610696" evidence="1">
    <location>
        <begin position="16"/>
        <end position="66"/>
    </location>
</feature>
<protein>
    <submittedName>
        <fullName evidence="2">Uncharacterized protein</fullName>
    </submittedName>
</protein>
<sequence length="66" mass="6902">LELVLFSGVLSAASSELSVSLVTLATCGCWRTRGSSGWGVVACPWPTNSNESLGPALVKESTQRSF</sequence>
<dbReference type="EMBL" id="HAEF01007783">
    <property type="protein sequence ID" value="SBR45363.1"/>
    <property type="molecule type" value="Transcribed_RNA"/>
</dbReference>
<dbReference type="AlphaFoldDB" id="A0A1A8LLF3"/>
<keyword evidence="1" id="KW-0732">Signal</keyword>
<proteinExistence type="predicted"/>